<evidence type="ECO:0000256" key="1">
    <source>
        <dbReference type="SAM" id="Phobius"/>
    </source>
</evidence>
<dbReference type="OrthoDB" id="9809543at2"/>
<keyword evidence="1" id="KW-0812">Transmembrane</keyword>
<feature type="transmembrane region" description="Helical" evidence="1">
    <location>
        <begin position="218"/>
        <end position="244"/>
    </location>
</feature>
<protein>
    <recommendedName>
        <fullName evidence="4">Cytochrome C oxidase subunit I</fullName>
    </recommendedName>
</protein>
<keyword evidence="3" id="KW-1185">Reference proteome</keyword>
<sequence>MTDSLPNFSPVARHIQAVPIDQPWVWLAAGWQDLRRAGPMSLAYGGAIFVLSLLLTFVLFEVDLPFLLLPMLAGFALVAPLMAAGLYEISRRLENGLPIGLSVGFDGIARNPSQFGLMGVLLLLIHLAWIRVATLLFALFYGMREVSITSLLDFLLNPSLSLTFLVVGTGLGATLAVIAFAVSCIAIPMLMDRDVNIVTAVATSVMAVRLNWPAMALWAGLIAFATAVSIATFYLGFILLMPLVGHATWHAYRDLVRPTP</sequence>
<dbReference type="AlphaFoldDB" id="A0A0F3IUE0"/>
<dbReference type="EMBL" id="LAJY01000107">
    <property type="protein sequence ID" value="KJV10365.1"/>
    <property type="molecule type" value="Genomic_DNA"/>
</dbReference>
<dbReference type="RefSeq" id="WP_045774956.1">
    <property type="nucleotide sequence ID" value="NZ_LAJY01000107.1"/>
</dbReference>
<proteinExistence type="predicted"/>
<feature type="transmembrane region" description="Helical" evidence="1">
    <location>
        <begin position="120"/>
        <end position="142"/>
    </location>
</feature>
<gene>
    <name evidence="2" type="ORF">VZ95_05405</name>
</gene>
<evidence type="ECO:0000313" key="2">
    <source>
        <dbReference type="EMBL" id="KJV10365.1"/>
    </source>
</evidence>
<feature type="transmembrane region" description="Helical" evidence="1">
    <location>
        <begin position="66"/>
        <end position="87"/>
    </location>
</feature>
<dbReference type="Pfam" id="PF09955">
    <property type="entry name" value="DUF2189"/>
    <property type="match status" value="1"/>
</dbReference>
<reference evidence="2 3" key="1">
    <citation type="submission" date="2015-03" db="EMBL/GenBank/DDBJ databases">
        <title>Draft genome sequence of Elstera litoralis.</title>
        <authorList>
            <person name="Rahalkar M.C."/>
            <person name="Dhakephalkar P.K."/>
            <person name="Pore S.D."/>
            <person name="Arora P."/>
            <person name="Kapse N.G."/>
            <person name="Pandit P.S."/>
        </authorList>
    </citation>
    <scope>NUCLEOTIDE SEQUENCE [LARGE SCALE GENOMIC DNA]</scope>
    <source>
        <strain evidence="2 3">Dia-1</strain>
    </source>
</reference>
<comment type="caution">
    <text evidence="2">The sequence shown here is derived from an EMBL/GenBank/DDBJ whole genome shotgun (WGS) entry which is preliminary data.</text>
</comment>
<name>A0A0F3IUE0_9PROT</name>
<keyword evidence="1" id="KW-1133">Transmembrane helix</keyword>
<evidence type="ECO:0000313" key="3">
    <source>
        <dbReference type="Proteomes" id="UP000033774"/>
    </source>
</evidence>
<evidence type="ECO:0008006" key="4">
    <source>
        <dbReference type="Google" id="ProtNLM"/>
    </source>
</evidence>
<feature type="transmembrane region" description="Helical" evidence="1">
    <location>
        <begin position="42"/>
        <end position="60"/>
    </location>
</feature>
<organism evidence="2 3">
    <name type="scientific">Elstera litoralis</name>
    <dbReference type="NCBI Taxonomy" id="552518"/>
    <lineage>
        <taxon>Bacteria</taxon>
        <taxon>Pseudomonadati</taxon>
        <taxon>Pseudomonadota</taxon>
        <taxon>Alphaproteobacteria</taxon>
        <taxon>Rhodospirillales</taxon>
        <taxon>Rhodospirillaceae</taxon>
        <taxon>Elstera</taxon>
    </lineage>
</organism>
<accession>A0A0F3IUE0</accession>
<dbReference type="Proteomes" id="UP000033774">
    <property type="component" value="Unassembled WGS sequence"/>
</dbReference>
<feature type="transmembrane region" description="Helical" evidence="1">
    <location>
        <begin position="162"/>
        <end position="188"/>
    </location>
</feature>
<dbReference type="InterPro" id="IPR018692">
    <property type="entry name" value="DUF2189"/>
</dbReference>
<keyword evidence="1" id="KW-0472">Membrane</keyword>